<name>A0A232SDM2_SALER</name>
<dbReference type="Proteomes" id="UP000839926">
    <property type="component" value="Unassembled WGS sequence"/>
</dbReference>
<dbReference type="EMBL" id="AAGODW010000001">
    <property type="protein sequence ID" value="EBQ1840174.1"/>
    <property type="molecule type" value="Genomic_DNA"/>
</dbReference>
<dbReference type="AlphaFoldDB" id="A0A232SDM2"/>
<accession>A0A232SDM2</accession>
<evidence type="ECO:0000313" key="5">
    <source>
        <dbReference type="EMBL" id="RXL25939.1"/>
    </source>
</evidence>
<reference evidence="3" key="4">
    <citation type="submission" date="2019-09" db="EMBL/GenBank/DDBJ databases">
        <authorList>
            <consortium name="PulseNet: The National Subtyping Network for Foodborne Disease Surveillance"/>
            <person name="Tarr C.L."/>
            <person name="Trees E."/>
            <person name="Katz L.S."/>
            <person name="Carleton-Romer H.A."/>
            <person name="Stroika S."/>
            <person name="Kucerova Z."/>
            <person name="Roache K.F."/>
            <person name="Sabol A.L."/>
            <person name="Besser J."/>
            <person name="Gerner-Smidt P."/>
        </authorList>
    </citation>
    <scope>NUCLEOTIDE SEQUENCE [LARGE SCALE GENOMIC DNA]</scope>
    <source>
        <strain evidence="1">PNUSAS046051</strain>
        <strain evidence="3">PNUSAS096846</strain>
    </source>
</reference>
<reference evidence="4" key="2">
    <citation type="submission" date="2018-08" db="EMBL/GenBank/DDBJ databases">
        <title>Whole genome sequencing of Salmonella enterica serotype newport.</title>
        <authorList>
            <person name="Bell R."/>
        </authorList>
    </citation>
    <scope>NUCLEOTIDE SEQUENCE [LARGE SCALE GENOMIC DNA]</scope>
    <source>
        <strain evidence="4">CFSAN048053</strain>
    </source>
</reference>
<dbReference type="Proteomes" id="UP000885256">
    <property type="component" value="Unassembled WGS sequence"/>
</dbReference>
<dbReference type="EMBL" id="AAGBOZ010000010">
    <property type="protein sequence ID" value="EBM1206066.1"/>
    <property type="molecule type" value="Genomic_DNA"/>
</dbReference>
<protein>
    <submittedName>
        <fullName evidence="5">Uncharacterized protein</fullName>
    </submittedName>
</protein>
<gene>
    <name evidence="4" type="ORF">A7D45_09585</name>
    <name evidence="2" type="ORF">AZF90_00445</name>
    <name evidence="1" type="ORF">DT651_11165</name>
    <name evidence="5" type="ORF">EKD96_03475</name>
    <name evidence="3" type="ORF">F2D26_19780</name>
</gene>
<proteinExistence type="predicted"/>
<evidence type="ECO:0000313" key="3">
    <source>
        <dbReference type="EMBL" id="ECR8158515.1"/>
    </source>
</evidence>
<organism evidence="5">
    <name type="scientific">Salmonella enterica</name>
    <name type="common">Salmonella choleraesuis</name>
    <dbReference type="NCBI Taxonomy" id="28901"/>
    <lineage>
        <taxon>Bacteria</taxon>
        <taxon>Pseudomonadati</taxon>
        <taxon>Pseudomonadota</taxon>
        <taxon>Gammaproteobacteria</taxon>
        <taxon>Enterobacterales</taxon>
        <taxon>Enterobacteriaceae</taxon>
        <taxon>Salmonella</taxon>
    </lineage>
</organism>
<sequence>MNKIITIIFNQIKITNASDHSFKMINKNQKNHSAIKKPGYSRLECLATSFPLPPPTVRRLALWDNNEERVRLY</sequence>
<dbReference type="EMBL" id="QWJL01000006">
    <property type="protein sequence ID" value="RIP29498.1"/>
    <property type="molecule type" value="Genomic_DNA"/>
</dbReference>
<dbReference type="EMBL" id="SDIQ01000005">
    <property type="protein sequence ID" value="RXL25939.1"/>
    <property type="molecule type" value="Genomic_DNA"/>
</dbReference>
<dbReference type="Proteomes" id="UP000839536">
    <property type="component" value="Unassembled WGS sequence"/>
</dbReference>
<reference evidence="2" key="1">
    <citation type="submission" date="2018-07" db="EMBL/GenBank/DDBJ databases">
        <authorList>
            <consortium name="GenomeTrakr network: Whole genome sequencing for foodborne pathogen traceback"/>
        </authorList>
    </citation>
    <scope>NUCLEOTIDE SEQUENCE [LARGE SCALE GENOMIC DNA]</scope>
    <source>
        <strain evidence="2">CFSAN047025</strain>
    </source>
</reference>
<comment type="caution">
    <text evidence="5">The sequence shown here is derived from an EMBL/GenBank/DDBJ whole genome shotgun (WGS) entry which is preliminary data.</text>
</comment>
<dbReference type="EMBL" id="AAKHLQ010000026">
    <property type="protein sequence ID" value="ECR8158515.1"/>
    <property type="molecule type" value="Genomic_DNA"/>
</dbReference>
<dbReference type="Proteomes" id="UP000839921">
    <property type="component" value="Unassembled WGS sequence"/>
</dbReference>
<dbReference type="Proteomes" id="UP000839900">
    <property type="component" value="Unassembled WGS sequence"/>
</dbReference>
<evidence type="ECO:0000313" key="2">
    <source>
        <dbReference type="EMBL" id="EBQ1840174.1"/>
    </source>
</evidence>
<evidence type="ECO:0000313" key="1">
    <source>
        <dbReference type="EMBL" id="EBM1206066.1"/>
    </source>
</evidence>
<reference evidence="5" key="3">
    <citation type="submission" date="2019-01" db="EMBL/GenBank/DDBJ databases">
        <title>Whole genome sequencing of Salmonella enterica.</title>
        <authorList>
            <person name="Cao G."/>
        </authorList>
    </citation>
    <scope>NUCLEOTIDE SEQUENCE [LARGE SCALE GENOMIC DNA]</scope>
    <source>
        <strain evidence="5">CFSAN074594</strain>
    </source>
</reference>
<evidence type="ECO:0000313" key="4">
    <source>
        <dbReference type="EMBL" id="RIP29498.1"/>
    </source>
</evidence>